<evidence type="ECO:0000256" key="2">
    <source>
        <dbReference type="ARBA" id="ARBA00012787"/>
    </source>
</evidence>
<accession>A0A1J5THF8</accession>
<keyword evidence="4" id="KW-0413">Isomerase</keyword>
<dbReference type="GO" id="GO:0003723">
    <property type="term" value="F:RNA binding"/>
    <property type="evidence" value="ECO:0007669"/>
    <property type="project" value="InterPro"/>
</dbReference>
<dbReference type="InterPro" id="IPR020103">
    <property type="entry name" value="PsdUridine_synth_cat_dom_sf"/>
</dbReference>
<gene>
    <name evidence="7" type="ORF">BEU04_00865</name>
</gene>
<keyword evidence="3" id="KW-0819">tRNA processing</keyword>
<sequence length="419" mass="46962">MGRQVGMVGSGLTNLERGISLLEHKYFLDDSKKKDFITVQEKIGQDYFLSIDIDDSTSTHLSGDNDCNLCLGILTEKENFVDIAISAVSDYSFSTFEIGSIVDKKVLELENKIQELLGEDLGESIKTQINREVGILISKKMDIRLERPNPEITILIDTLYGVAEPTVRSLFIEGRYVKLDRTIPQTRWPCRKCRGRGCSSCNETGQTYPESVQSLIAKPFLESSLSISDSFHGMGREDIDARMLGDGRPFILELKTPKKRSLDLVSLQSSVNDENEGRVSISNLSLVDKKRVRTLKNTACDKLYRVKISSVPPISKEKLKKGAAALTGTVVEQRTPKRVSHRRSDLIRKRGIRDVDIVDFSDDHAVLEICAEHGTYIKELVSGDEGRTEPNLSGLVDSECKVERLDVVQLYLEETEVKK</sequence>
<reference evidence="7 8" key="1">
    <citation type="submission" date="2016-08" db="EMBL/GenBank/DDBJ databases">
        <title>New Insights into Marine Group III Euryarchaeota, from dark to light.</title>
        <authorList>
            <person name="Haro-Moreno J.M."/>
            <person name="Rodriguez-Valera F."/>
            <person name="Lopez-Garcia P."/>
            <person name="Moreira D."/>
            <person name="Martin-Cuadrado A.B."/>
        </authorList>
    </citation>
    <scope>NUCLEOTIDE SEQUENCE [LARGE SCALE GENOMIC DNA]</scope>
    <source>
        <strain evidence="7">CG-Bathy1</strain>
    </source>
</reference>
<dbReference type="InterPro" id="IPR039894">
    <property type="entry name" value="Pus10-like"/>
</dbReference>
<dbReference type="Gene3D" id="3.30.70.3190">
    <property type="match status" value="1"/>
</dbReference>
<name>A0A1J5THF8_9ARCH</name>
<protein>
    <recommendedName>
        <fullName evidence="2">tRNA pseudouridine(55) synthase</fullName>
        <ecNumber evidence="2">5.4.99.25</ecNumber>
    </recommendedName>
</protein>
<evidence type="ECO:0000313" key="7">
    <source>
        <dbReference type="EMBL" id="OIR20383.1"/>
    </source>
</evidence>
<dbReference type="NCBIfam" id="TIGR01213">
    <property type="entry name" value="pseudo_Pus10arc"/>
    <property type="match status" value="1"/>
</dbReference>
<dbReference type="PANTHER" id="PTHR21568">
    <property type="entry name" value="TRNA PSEUDOURIDINE SYNTHASE PUS10"/>
    <property type="match status" value="1"/>
</dbReference>
<evidence type="ECO:0000256" key="4">
    <source>
        <dbReference type="ARBA" id="ARBA00023235"/>
    </source>
</evidence>
<evidence type="ECO:0000313" key="8">
    <source>
        <dbReference type="Proteomes" id="UP000183815"/>
    </source>
</evidence>
<feature type="domain" description="Pus10 THUMP" evidence="6">
    <location>
        <begin position="80"/>
        <end position="157"/>
    </location>
</feature>
<dbReference type="PANTHER" id="PTHR21568:SF0">
    <property type="entry name" value="TRNA PSEUDOURIDINE SYNTHASE PUS10"/>
    <property type="match status" value="1"/>
</dbReference>
<comment type="similarity">
    <text evidence="1">Belongs to the pseudouridine synthase Pus10 family.</text>
</comment>
<evidence type="ECO:0000256" key="1">
    <source>
        <dbReference type="ARBA" id="ARBA00009652"/>
    </source>
</evidence>
<feature type="domain" description="Pus10-like C-terminal" evidence="5">
    <location>
        <begin position="171"/>
        <end position="409"/>
    </location>
</feature>
<dbReference type="EC" id="5.4.99.25" evidence="2"/>
<organism evidence="7 8">
    <name type="scientific">Marine Group III euryarchaeote CG-Bathy1</name>
    <dbReference type="NCBI Taxonomy" id="1889001"/>
    <lineage>
        <taxon>Archaea</taxon>
        <taxon>Methanobacteriati</taxon>
        <taxon>Thermoplasmatota</taxon>
        <taxon>Thermoplasmata</taxon>
        <taxon>Candidatus Thermoprofundales</taxon>
    </lineage>
</organism>
<dbReference type="InterPro" id="IPR048741">
    <property type="entry name" value="Pus10-like_C"/>
</dbReference>
<comment type="caution">
    <text evidence="7">The sequence shown here is derived from an EMBL/GenBank/DDBJ whole genome shotgun (WGS) entry which is preliminary data.</text>
</comment>
<dbReference type="AlphaFoldDB" id="A0A1J5THF8"/>
<dbReference type="GO" id="GO:0031119">
    <property type="term" value="P:tRNA pseudouridine synthesis"/>
    <property type="evidence" value="ECO:0007669"/>
    <property type="project" value="TreeGrafter"/>
</dbReference>
<dbReference type="FunFam" id="3.30.70.2510:FF:000001">
    <property type="entry name" value="tRNA pseudouridine synthase Pus10"/>
    <property type="match status" value="1"/>
</dbReference>
<dbReference type="Proteomes" id="UP000183815">
    <property type="component" value="Unassembled WGS sequence"/>
</dbReference>
<dbReference type="EMBL" id="MIYU01000001">
    <property type="protein sequence ID" value="OIR20383.1"/>
    <property type="molecule type" value="Genomic_DNA"/>
</dbReference>
<dbReference type="InterPro" id="IPR055174">
    <property type="entry name" value="Pus10_THUMP_arc"/>
</dbReference>
<evidence type="ECO:0000256" key="3">
    <source>
        <dbReference type="ARBA" id="ARBA00022694"/>
    </source>
</evidence>
<dbReference type="Pfam" id="PF21238">
    <property type="entry name" value="Pus10_C"/>
    <property type="match status" value="1"/>
</dbReference>
<evidence type="ECO:0000259" key="5">
    <source>
        <dbReference type="Pfam" id="PF21238"/>
    </source>
</evidence>
<dbReference type="Pfam" id="PF22023">
    <property type="entry name" value="Pus10_THUMP_arc"/>
    <property type="match status" value="1"/>
</dbReference>
<dbReference type="GO" id="GO:0160148">
    <property type="term" value="F:tRNA pseudouridine(55) synthase activity"/>
    <property type="evidence" value="ECO:0007669"/>
    <property type="project" value="UniProtKB-EC"/>
</dbReference>
<dbReference type="Gene3D" id="3.30.70.2510">
    <property type="match status" value="1"/>
</dbReference>
<dbReference type="SUPFAM" id="SSF55120">
    <property type="entry name" value="Pseudouridine synthase"/>
    <property type="match status" value="1"/>
</dbReference>
<evidence type="ECO:0000259" key="6">
    <source>
        <dbReference type="Pfam" id="PF22023"/>
    </source>
</evidence>
<proteinExistence type="inferred from homology"/>